<dbReference type="InterPro" id="IPR013784">
    <property type="entry name" value="Carb-bd-like_fold"/>
</dbReference>
<protein>
    <recommendedName>
        <fullName evidence="1">Secretion system C-terminal sorting domain-containing protein</fullName>
    </recommendedName>
</protein>
<dbReference type="InterPro" id="IPR013783">
    <property type="entry name" value="Ig-like_fold"/>
</dbReference>
<dbReference type="InterPro" id="IPR026444">
    <property type="entry name" value="Secre_tail"/>
</dbReference>
<gene>
    <name evidence="2" type="ORF">DRP43_03395</name>
</gene>
<dbReference type="AlphaFoldDB" id="A0A660SI33"/>
<reference evidence="2 3" key="1">
    <citation type="submission" date="2018-06" db="EMBL/GenBank/DDBJ databases">
        <title>Extensive metabolic versatility and redundancy in microbially diverse, dynamic hydrothermal sediments.</title>
        <authorList>
            <person name="Dombrowski N."/>
            <person name="Teske A."/>
            <person name="Baker B.J."/>
        </authorList>
    </citation>
    <scope>NUCLEOTIDE SEQUENCE [LARGE SCALE GENOMIC DNA]</scope>
    <source>
        <strain evidence="2">B10_G13</strain>
    </source>
</reference>
<dbReference type="Gene3D" id="2.60.40.4070">
    <property type="match status" value="1"/>
</dbReference>
<dbReference type="SUPFAM" id="SSF49452">
    <property type="entry name" value="Starch-binding domain-like"/>
    <property type="match status" value="1"/>
</dbReference>
<organism evidence="2 3">
    <name type="scientific">candidate division TA06 bacterium</name>
    <dbReference type="NCBI Taxonomy" id="2250710"/>
    <lineage>
        <taxon>Bacteria</taxon>
        <taxon>Bacteria division TA06</taxon>
    </lineage>
</organism>
<accession>A0A660SI33</accession>
<dbReference type="EMBL" id="QNBD01000137">
    <property type="protein sequence ID" value="RKX70397.1"/>
    <property type="molecule type" value="Genomic_DNA"/>
</dbReference>
<proteinExistence type="predicted"/>
<sequence>MIGWSGNIWPNSETFQVDGQDITVYYQIWKDGVTNFPGQGDSISAKLCYKLSQQSEYVEVEMPYFGEVGNNDEYSEVIPDDFFAENDIVHFYCEGYDSTDGTYSYGTDQNGAGPFTAENPGVYYIGSPTSIDVTVTFQVNMSLVSPVYDVSVAGTFNDWASGIIILTDPDLDDIYTGDYTIPEGSNHYQEYKFINGIDWEYIDNRSFIVDDSSPAQILPVVYFNNENPDDYTSQDVTVTCNVDVSDSASAGCIFDSLGIYGSVAPLDWDWGVINNPLAEVTPDILWSGEILFPTGSWKYVDFKLGRNGMDLEAGFGENHSFTIDDSSPTQIISCVYGTMGPVSAVDDGVICSNEIVINNYPNPFSSSTTISFSNTKSIKDTKINIYNVKGQLVKVLEVTSYELRVGETKWDGKDENGKSLSNGIYFYKLQAGSDILINKMILLR</sequence>
<dbReference type="Proteomes" id="UP000271125">
    <property type="component" value="Unassembled WGS sequence"/>
</dbReference>
<dbReference type="NCBIfam" id="TIGR04183">
    <property type="entry name" value="Por_Secre_tail"/>
    <property type="match status" value="1"/>
</dbReference>
<dbReference type="Pfam" id="PF18962">
    <property type="entry name" value="Por_Secre_tail"/>
    <property type="match status" value="1"/>
</dbReference>
<feature type="domain" description="Secretion system C-terminal sorting" evidence="1">
    <location>
        <begin position="360"/>
        <end position="441"/>
    </location>
</feature>
<evidence type="ECO:0000313" key="3">
    <source>
        <dbReference type="Proteomes" id="UP000271125"/>
    </source>
</evidence>
<dbReference type="GO" id="GO:0030246">
    <property type="term" value="F:carbohydrate binding"/>
    <property type="evidence" value="ECO:0007669"/>
    <property type="project" value="InterPro"/>
</dbReference>
<name>A0A660SI33_UNCT6</name>
<evidence type="ECO:0000259" key="1">
    <source>
        <dbReference type="Pfam" id="PF18962"/>
    </source>
</evidence>
<evidence type="ECO:0000313" key="2">
    <source>
        <dbReference type="EMBL" id="RKX70397.1"/>
    </source>
</evidence>
<comment type="caution">
    <text evidence="2">The sequence shown here is derived from an EMBL/GenBank/DDBJ whole genome shotgun (WGS) entry which is preliminary data.</text>
</comment>
<dbReference type="Gene3D" id="2.60.40.10">
    <property type="entry name" value="Immunoglobulins"/>
    <property type="match status" value="1"/>
</dbReference>